<dbReference type="GO" id="GO:0004843">
    <property type="term" value="F:cysteine-type deubiquitinase activity"/>
    <property type="evidence" value="ECO:0007669"/>
    <property type="project" value="InterPro"/>
</dbReference>
<dbReference type="InterPro" id="IPR056850">
    <property type="entry name" value="ARM_UBP34_24_USP9X_Y"/>
</dbReference>
<dbReference type="GO" id="GO:0006508">
    <property type="term" value="P:proteolysis"/>
    <property type="evidence" value="ECO:0007669"/>
    <property type="project" value="UniProtKB-KW"/>
</dbReference>
<protein>
    <submittedName>
        <fullName evidence="8">Putative ubiquitin carboxyl-terminal hydrolase FAF-X-like protein</fullName>
    </submittedName>
</protein>
<evidence type="ECO:0000313" key="9">
    <source>
        <dbReference type="Proteomes" id="UP000288716"/>
    </source>
</evidence>
<dbReference type="VEuPathDB" id="VectorBase:LDEU004209"/>
<dbReference type="STRING" id="299467.A0A443SJY2"/>
<keyword evidence="2" id="KW-0597">Phosphoprotein</keyword>
<gene>
    <name evidence="8" type="ORF">B4U80_07282</name>
</gene>
<accession>A0A443SJY2</accession>
<feature type="region of interest" description="Disordered" evidence="6">
    <location>
        <begin position="1"/>
        <end position="29"/>
    </location>
</feature>
<feature type="domain" description="USP" evidence="7">
    <location>
        <begin position="1566"/>
        <end position="1971"/>
    </location>
</feature>
<dbReference type="InterPro" id="IPR018200">
    <property type="entry name" value="USP_CS"/>
</dbReference>
<dbReference type="InterPro" id="IPR038765">
    <property type="entry name" value="Papain-like_cys_pep_sf"/>
</dbReference>
<dbReference type="EMBL" id="NCKV01001752">
    <property type="protein sequence ID" value="RWS27831.1"/>
    <property type="molecule type" value="Genomic_DNA"/>
</dbReference>
<dbReference type="Pfam" id="PF25010">
    <property type="entry name" value="ARM_UBP24_USP9X-Y"/>
    <property type="match status" value="1"/>
</dbReference>
<dbReference type="InterPro" id="IPR050164">
    <property type="entry name" value="Peptidase_C19"/>
</dbReference>
<dbReference type="InterPro" id="IPR028889">
    <property type="entry name" value="USP"/>
</dbReference>
<feature type="region of interest" description="Disordered" evidence="6">
    <location>
        <begin position="61"/>
        <end position="81"/>
    </location>
</feature>
<evidence type="ECO:0000256" key="5">
    <source>
        <dbReference type="ARBA" id="ARBA00022801"/>
    </source>
</evidence>
<organism evidence="8 9">
    <name type="scientific">Leptotrombidium deliense</name>
    <dbReference type="NCBI Taxonomy" id="299467"/>
    <lineage>
        <taxon>Eukaryota</taxon>
        <taxon>Metazoa</taxon>
        <taxon>Ecdysozoa</taxon>
        <taxon>Arthropoda</taxon>
        <taxon>Chelicerata</taxon>
        <taxon>Arachnida</taxon>
        <taxon>Acari</taxon>
        <taxon>Acariformes</taxon>
        <taxon>Trombidiformes</taxon>
        <taxon>Prostigmata</taxon>
        <taxon>Anystina</taxon>
        <taxon>Parasitengona</taxon>
        <taxon>Trombiculoidea</taxon>
        <taxon>Trombiculidae</taxon>
        <taxon>Leptotrombidium</taxon>
    </lineage>
</organism>
<feature type="compositionally biased region" description="Low complexity" evidence="6">
    <location>
        <begin position="1005"/>
        <end position="1015"/>
    </location>
</feature>
<name>A0A443SJY2_9ACAR</name>
<comment type="caution">
    <text evidence="8">The sequence shown here is derived from an EMBL/GenBank/DDBJ whole genome shotgun (WGS) entry which is preliminary data.</text>
</comment>
<dbReference type="InterPro" id="IPR021905">
    <property type="entry name" value="DUF3517"/>
</dbReference>
<sequence>MTVVVRGGSGGQTPNQQVNPPVNDNQRTDVPNIAEVTLAPNDENVSRFDPFGFLVPQQNVESDGNDSGIIEPPAENTDDREPEFPIAELTRLDDMINRPRWVIPVLPKGELEILLEASIELCKRGLDTKSEACQRFFREGLTISFTKILTDEAVSGWKFEIHRCIMQNCERLIELIVLKLSQDWFPLLDLLAMVLNPANKFHVFTANRPETLSPNRSPEDEVFARSPDPRTPRGWLIELINKFGKLDGFKLLLERFDKSSSLSVPLIAALIRPFDYCYDLLTTQTVEKYFLPIIQMVPSFLENLTDEELKKDSKNESKNDALSGIVKALKNLASRIPNQEEKIKNLEIFRLRMILRLLQISSFNGKMNALNEVNKVIAGVNYYSHRHSGANTVSVEEEEWLTAERMAQWITDNKVLQIVLRDSLHQPQYVEKLEKIIRFVIKEKALTLEDLDDLWAAQCGKHEAIVKNVHDLLAKLAWDFTPEQLDHLFDCFQASWTNASKKQREKLLELIRRLAEDDKDGVMAHKVLNLLWNLAHNDDIPTDIMDQALAAHVKILDYSCCQDRDSQKTEWLDKCIEELNKPDGGNWVLPALKQIREICCLYNEAPPNFTGPAIPQGTTAHQRSTHMMYRHEVINRLQSQHSLVIKVSENISVYMNKARQIAKDNPNLNPNFIYPGKRFSHTQEVQERLNFLRFLLKDGQLWLCSPQAKQIWKCLAENEVYIEDREACFRWFSQLMTEEPDLDPEINRDFFENNVLQLEAGLVTESGIECFDRFFKAVNVKEGHLVPKRRSFCTENLELIGLDYLWRVVLSCSEEVANHGIELLKEIYTNLGPRLQSNQLDIHDDYIQTCIDRLKASFDTVSVLEEDDTRIRVEVTKMTRVLKALHEYISQCDNDFGEERTILPTGRSFRGKNMTLTVRFPNSGRTVEEVEVHTHTNEPMSAVRRQILTKMKANNMNMRVDLFINNELLDPEAGRAPDKRLVYELPLKDKMILSGKLYQMNTNMPSSPDSSSDSSIGSPHHPFDGPNVEAENMLPGVIMAQNHNYTQFFFQLADLGMSLNSVSLRDSALDILKLMPADKVTVDTLRDLCRKCAETSRNPLSEEAKEFQYNFIKSGCGFKVLELLIRNNFLSSADDFTKIRLIMYILFRSCSYLMVLKISKLVLTTLSNYIVLSSNLCTSKEMIVLQQALHLIPNPSADLMVREVAQKTAQLLKANETQTVKVSKYLPDLNSVKAVMILAWVSATGREVALQASTEKLHNLITEPYEGSGLIYMTCKEALEVLTLMFMLSPNVIDQLMKDETWQMFVIDLLLISSNRLVMDSFTSYLTIMVRLAALDEFVLIATKCPTNSDVLVKFIQLLHSHLKITVPQNNYYKTSKEFFRLFCKLLNSAYITRCLLPQSQQLLEYEIDILRNVRRYLVKNGLIEEIQLEGHLGITKELICLLNSSQKFEVGCDGEQWLCLANKNRKGMIGILIDEYIFPASRAMVLQQRSNVSSAHIEEVNPICNSAATLNAGFEVLVALCTGCIPNLKYVADTVIEMFYSDNEQPLTEWEYLPPIGPRPTRGFVGLKNAGATCYMNSVCVLFCLDNHFMSTVELYMIPEIRDGILVVEGAATDLNEDFSGEDKIENNVVSVGCDINQSACDEDRGFREETRREYNLGVLKYVQAIFGHLALSKLQYYVPRGFWKHFKLWGEPVNLREQHDALEFFNSLVDSLDEALKSLNYSPVMSRVLGGSYENLCIIVYNQFYTRYSREESFTTLNIDIRNHSNLLDSLEQYVKGDLLEGANAYHCDKCNRKVDTVKRLCIKKLPTVLAIQLKRFDYDWERECAIKFNDYFEFPRLLDMEPYTVRGLAKIDGEVVDDDLVACDDDAFNEIQSCTKYDLCGIVVHSGQASGGHYYSYILYKHIDGTRKWYKFDDGDVTECKLDDDEEMRVQCFGGEYMGEVFDHMLKRMSCRRQKRWWNAYILVYRRIDTQESQMAMRLNELTLMESKVCDAQIIKMPVAIQRSVQKQNIKFMHTKNQFSVEYFQFMKKLLHSNGQLVQTHSQHDTVESKKDIEEIAMICVHLASRFLFNTCFHTKKTLRGSALDWFEVLNLHFRASPGVRAWFAHNVLFAHTFRFCEYLLDCLSTDVRSAFGKIIVHLAHYALQDGNCQVPILCYGSNAPVDAGIGLSDHLIQCVLSLLKKDVSEHSRHLSQYFNLFFQYASIGTAERAQLLRLNVAATFILVALDEGPGPPIKYQYADLGKLYQVVSLLVRCCDVASKCASSHTNNLPLPNPFGAEEDNRYIMSIQPQVVEHLYNKTSYVKKIIEEANNTEDTIKLLKFCCWENPHFSSVILNELLWQIAYSYSYELRPHFDSLYHMLLIEDSWQEHRIHNALKGIYIANPKLF</sequence>
<keyword evidence="4" id="KW-0833">Ubl conjugation pathway</keyword>
<proteinExistence type="inferred from homology"/>
<dbReference type="InterPro" id="IPR055176">
    <property type="entry name" value="UBP24/USP9X/USP9Y_UBL"/>
</dbReference>
<dbReference type="GO" id="GO:0016579">
    <property type="term" value="P:protein deubiquitination"/>
    <property type="evidence" value="ECO:0007669"/>
    <property type="project" value="InterPro"/>
</dbReference>
<keyword evidence="5 8" id="KW-0378">Hydrolase</keyword>
<keyword evidence="3" id="KW-0645">Protease</keyword>
<dbReference type="Pfam" id="PF22900">
    <property type="entry name" value="UCH_UBL1"/>
    <property type="match status" value="1"/>
</dbReference>
<dbReference type="Pfam" id="PF00443">
    <property type="entry name" value="UCH"/>
    <property type="match status" value="1"/>
</dbReference>
<dbReference type="PROSITE" id="PS00973">
    <property type="entry name" value="USP_2"/>
    <property type="match status" value="1"/>
</dbReference>
<evidence type="ECO:0000256" key="1">
    <source>
        <dbReference type="ARBA" id="ARBA00009085"/>
    </source>
</evidence>
<dbReference type="Pfam" id="PF12030">
    <property type="entry name" value="DUF3517"/>
    <property type="match status" value="1"/>
</dbReference>
<comment type="similarity">
    <text evidence="1">Belongs to the peptidase C19 family.</text>
</comment>
<feature type="region of interest" description="Disordered" evidence="6">
    <location>
        <begin position="1000"/>
        <end position="1028"/>
    </location>
</feature>
<dbReference type="OrthoDB" id="289038at2759"/>
<evidence type="ECO:0000256" key="2">
    <source>
        <dbReference type="ARBA" id="ARBA00022553"/>
    </source>
</evidence>
<evidence type="ECO:0000313" key="8">
    <source>
        <dbReference type="EMBL" id="RWS27831.1"/>
    </source>
</evidence>
<dbReference type="PANTHER" id="PTHR24006:SF925">
    <property type="entry name" value="UBIQUITINYL HYDROLASE 1"/>
    <property type="match status" value="1"/>
</dbReference>
<evidence type="ECO:0000256" key="4">
    <source>
        <dbReference type="ARBA" id="ARBA00022786"/>
    </source>
</evidence>
<dbReference type="Proteomes" id="UP000288716">
    <property type="component" value="Unassembled WGS sequence"/>
</dbReference>
<dbReference type="GO" id="GO:0005829">
    <property type="term" value="C:cytosol"/>
    <property type="evidence" value="ECO:0007669"/>
    <property type="project" value="TreeGrafter"/>
</dbReference>
<evidence type="ECO:0000256" key="3">
    <source>
        <dbReference type="ARBA" id="ARBA00022670"/>
    </source>
</evidence>
<dbReference type="PROSITE" id="PS50235">
    <property type="entry name" value="USP_3"/>
    <property type="match status" value="1"/>
</dbReference>
<dbReference type="PANTHER" id="PTHR24006">
    <property type="entry name" value="UBIQUITIN CARBOXYL-TERMINAL HYDROLASE"/>
    <property type="match status" value="1"/>
</dbReference>
<evidence type="ECO:0000256" key="6">
    <source>
        <dbReference type="SAM" id="MobiDB-lite"/>
    </source>
</evidence>
<dbReference type="SUPFAM" id="SSF54001">
    <property type="entry name" value="Cysteine proteinases"/>
    <property type="match status" value="1"/>
</dbReference>
<dbReference type="CDD" id="cd02659">
    <property type="entry name" value="peptidase_C19C"/>
    <property type="match status" value="1"/>
</dbReference>
<keyword evidence="9" id="KW-1185">Reference proteome</keyword>
<dbReference type="InterPro" id="IPR001394">
    <property type="entry name" value="Peptidase_C19_UCH"/>
</dbReference>
<dbReference type="GO" id="GO:0005634">
    <property type="term" value="C:nucleus"/>
    <property type="evidence" value="ECO:0007669"/>
    <property type="project" value="TreeGrafter"/>
</dbReference>
<evidence type="ECO:0000259" key="7">
    <source>
        <dbReference type="PROSITE" id="PS50235"/>
    </source>
</evidence>
<dbReference type="Gene3D" id="3.90.70.10">
    <property type="entry name" value="Cysteine proteinases"/>
    <property type="match status" value="1"/>
</dbReference>
<feature type="compositionally biased region" description="Low complexity" evidence="6">
    <location>
        <begin position="12"/>
        <end position="25"/>
    </location>
</feature>
<reference evidence="8 9" key="1">
    <citation type="journal article" date="2018" name="Gigascience">
        <title>Genomes of trombidid mites reveal novel predicted allergens and laterally-transferred genes associated with secondary metabolism.</title>
        <authorList>
            <person name="Dong X."/>
            <person name="Chaisiri K."/>
            <person name="Xia D."/>
            <person name="Armstrong S.D."/>
            <person name="Fang Y."/>
            <person name="Donnelly M.J."/>
            <person name="Kadowaki T."/>
            <person name="McGarry J.W."/>
            <person name="Darby A.C."/>
            <person name="Makepeace B.L."/>
        </authorList>
    </citation>
    <scope>NUCLEOTIDE SEQUENCE [LARGE SCALE GENOMIC DNA]</scope>
    <source>
        <strain evidence="8">UoL-UT</strain>
    </source>
</reference>
<dbReference type="GO" id="GO:0016477">
    <property type="term" value="P:cell migration"/>
    <property type="evidence" value="ECO:0007669"/>
    <property type="project" value="TreeGrafter"/>
</dbReference>